<dbReference type="Proteomes" id="UP000886724">
    <property type="component" value="Unassembled WGS sequence"/>
</dbReference>
<comment type="caution">
    <text evidence="2">The sequence shown here is derived from an EMBL/GenBank/DDBJ whole genome shotgun (WGS) entry which is preliminary data.</text>
</comment>
<proteinExistence type="predicted"/>
<feature type="transmembrane region" description="Helical" evidence="1">
    <location>
        <begin position="384"/>
        <end position="410"/>
    </location>
</feature>
<keyword evidence="1" id="KW-0812">Transmembrane</keyword>
<feature type="transmembrane region" description="Helical" evidence="1">
    <location>
        <begin position="89"/>
        <end position="108"/>
    </location>
</feature>
<dbReference type="AlphaFoldDB" id="A0A9D1XNK6"/>
<feature type="transmembrane region" description="Helical" evidence="1">
    <location>
        <begin position="176"/>
        <end position="196"/>
    </location>
</feature>
<feature type="transmembrane region" description="Helical" evidence="1">
    <location>
        <begin position="233"/>
        <end position="254"/>
    </location>
</feature>
<evidence type="ECO:0000313" key="2">
    <source>
        <dbReference type="EMBL" id="HIX82357.1"/>
    </source>
</evidence>
<feature type="transmembrane region" description="Helical" evidence="1">
    <location>
        <begin position="56"/>
        <end position="77"/>
    </location>
</feature>
<dbReference type="EMBL" id="DXET01000227">
    <property type="protein sequence ID" value="HIX82357.1"/>
    <property type="molecule type" value="Genomic_DNA"/>
</dbReference>
<feature type="transmembrane region" description="Helical" evidence="1">
    <location>
        <begin position="138"/>
        <end position="164"/>
    </location>
</feature>
<feature type="transmembrane region" description="Helical" evidence="1">
    <location>
        <begin position="481"/>
        <end position="505"/>
    </location>
</feature>
<keyword evidence="1" id="KW-0472">Membrane</keyword>
<feature type="transmembrane region" description="Helical" evidence="1">
    <location>
        <begin position="115"/>
        <end position="132"/>
    </location>
</feature>
<gene>
    <name evidence="2" type="ORF">H9980_10375</name>
</gene>
<feature type="transmembrane region" description="Helical" evidence="1">
    <location>
        <begin position="416"/>
        <end position="441"/>
    </location>
</feature>
<evidence type="ECO:0000256" key="1">
    <source>
        <dbReference type="SAM" id="Phobius"/>
    </source>
</evidence>
<accession>A0A9D1XNK6</accession>
<organism evidence="2 3">
    <name type="scientific">Candidatus Erysipelatoclostridium merdavium</name>
    <dbReference type="NCBI Taxonomy" id="2838566"/>
    <lineage>
        <taxon>Bacteria</taxon>
        <taxon>Bacillati</taxon>
        <taxon>Bacillota</taxon>
        <taxon>Erysipelotrichia</taxon>
        <taxon>Erysipelotrichales</taxon>
        <taxon>Erysipelotrichales incertae sedis</taxon>
    </lineage>
</organism>
<dbReference type="Pfam" id="PF16962">
    <property type="entry name" value="ABC_export"/>
    <property type="match status" value="1"/>
</dbReference>
<keyword evidence="1" id="KW-1133">Transmembrane helix</keyword>
<feature type="transmembrane region" description="Helical" evidence="1">
    <location>
        <begin position="330"/>
        <end position="359"/>
    </location>
</feature>
<name>A0A9D1XNK6_9FIRM</name>
<reference evidence="2" key="1">
    <citation type="journal article" date="2021" name="PeerJ">
        <title>Extensive microbial diversity within the chicken gut microbiome revealed by metagenomics and culture.</title>
        <authorList>
            <person name="Gilroy R."/>
            <person name="Ravi A."/>
            <person name="Getino M."/>
            <person name="Pursley I."/>
            <person name="Horton D.L."/>
            <person name="Alikhan N.F."/>
            <person name="Baker D."/>
            <person name="Gharbi K."/>
            <person name="Hall N."/>
            <person name="Watson M."/>
            <person name="Adriaenssens E.M."/>
            <person name="Foster-Nyarko E."/>
            <person name="Jarju S."/>
            <person name="Secka A."/>
            <person name="Antonio M."/>
            <person name="Oren A."/>
            <person name="Chaudhuri R.R."/>
            <person name="La Ragione R."/>
            <person name="Hildebrand F."/>
            <person name="Pallen M.J."/>
        </authorList>
    </citation>
    <scope>NUCLEOTIDE SEQUENCE</scope>
    <source>
        <strain evidence="2">ChiGjej1B1-14440</strain>
    </source>
</reference>
<feature type="transmembrane region" description="Helical" evidence="1">
    <location>
        <begin position="453"/>
        <end position="475"/>
    </location>
</feature>
<feature type="transmembrane region" description="Helical" evidence="1">
    <location>
        <begin position="24"/>
        <end position="44"/>
    </location>
</feature>
<dbReference type="InterPro" id="IPR031584">
    <property type="entry name" value="Put_ABC_export"/>
</dbReference>
<protein>
    <submittedName>
        <fullName evidence="2">ABC exporter domain-containing protein</fullName>
    </submittedName>
</protein>
<reference evidence="2" key="2">
    <citation type="submission" date="2021-04" db="EMBL/GenBank/DDBJ databases">
        <authorList>
            <person name="Gilroy R."/>
        </authorList>
    </citation>
    <scope>NUCLEOTIDE SEQUENCE</scope>
    <source>
        <strain evidence="2">ChiGjej1B1-14440</strain>
    </source>
</reference>
<sequence>MKPLIKLKLLKTKGTIRELFDNKAAGIIVIFAGLIYLLAICTMIENTGASMQKNPLVNVMILIYIGLSAILIFSSFMTSKKALFYGEDAFYLFIGPFTKSQIMMYLTFQNLGQSLNLTLVCFMIFVFFATIVTVSLGFIILTAIVSIISFFCFSVLSDYLYVLSIGDRKYRKYSKIIPAILILLLLAIVVLVYFQTGDYNNLLANLIKSDLFYVIPVFGWVRLILVSFIEQNFLITSLTFLLLLITTFIIYFAFIKYQGNFYEQALQDGLEYSEVMKAVKKGNQRAINNQKVKTKITGKFKQGAWAILSKNFLIMRKGNELINKNDIVTLGIYIALTIFLKYGIELFIYWVIIWVFTAIRQSELSRDMKNYQIYLIPENPFKKLLAVTIPTFIKVFVYSFIAFLIVGVYYQQGLGVIITYFITILGYTGIIISGTILSLKFFKNLSSSFFENVMTIILMLIAAIPSSIILAFVVTSVDSQVLLVLGSYVSLIVNIIISLLILYYCRDMMNGWELNDK</sequence>
<evidence type="ECO:0000313" key="3">
    <source>
        <dbReference type="Proteomes" id="UP000886724"/>
    </source>
</evidence>